<dbReference type="SUPFAM" id="SSF51735">
    <property type="entry name" value="NAD(P)-binding Rossmann-fold domains"/>
    <property type="match status" value="1"/>
</dbReference>
<evidence type="ECO:0000313" key="4">
    <source>
        <dbReference type="EMBL" id="BCJ39190.1"/>
    </source>
</evidence>
<evidence type="ECO:0000259" key="2">
    <source>
        <dbReference type="Pfam" id="PF01408"/>
    </source>
</evidence>
<evidence type="ECO:0000259" key="3">
    <source>
        <dbReference type="Pfam" id="PF22725"/>
    </source>
</evidence>
<name>A0A7R7DWI9_9ACTN</name>
<proteinExistence type="predicted"/>
<dbReference type="EMBL" id="AP023355">
    <property type="protein sequence ID" value="BCJ39190.1"/>
    <property type="molecule type" value="Genomic_DNA"/>
</dbReference>
<dbReference type="InterPro" id="IPR055170">
    <property type="entry name" value="GFO_IDH_MocA-like_dom"/>
</dbReference>
<dbReference type="Gene3D" id="3.40.50.720">
    <property type="entry name" value="NAD(P)-binding Rossmann-like Domain"/>
    <property type="match status" value="1"/>
</dbReference>
<dbReference type="AlphaFoldDB" id="A0A7R7DWI9"/>
<dbReference type="GO" id="GO:0000166">
    <property type="term" value="F:nucleotide binding"/>
    <property type="evidence" value="ECO:0007669"/>
    <property type="project" value="InterPro"/>
</dbReference>
<feature type="domain" description="GFO/IDH/MocA-like oxidoreductase" evidence="3">
    <location>
        <begin position="161"/>
        <end position="243"/>
    </location>
</feature>
<keyword evidence="1" id="KW-0560">Oxidoreductase</keyword>
<sequence length="300" mass="31818">MTEAQPVRVGLVGAGPWARGMHAPMLAAGPETELVGVWARRPDAARELAAAHGTEAYDDYAALLDRCEAVAFAVPPDVQARMAIEAARAGRALLLDKPIGLDLAEAIALTEAVDAAGVVSQLALSNRYRPRVREFLRAAAAFDAYGAQARQLTGAFIAGDYAHGWRLEYGALHDIGPHALDLLDAAVGPVEQVTAAGDSRRYLTLTCRHAGGAISQLALSGVVPRTGDGRYETFELFGPAGSLSLDFAALAADTADDAERWATLRREFAAAVRAGRSSDLDVHRGLHLQRLIDQAQHTLP</sequence>
<evidence type="ECO:0000256" key="1">
    <source>
        <dbReference type="ARBA" id="ARBA00023002"/>
    </source>
</evidence>
<keyword evidence="5" id="KW-1185">Reference proteome</keyword>
<accession>A0A7R7DWI9</accession>
<evidence type="ECO:0000313" key="5">
    <source>
        <dbReference type="Proteomes" id="UP000611640"/>
    </source>
</evidence>
<dbReference type="InterPro" id="IPR000683">
    <property type="entry name" value="Gfo/Idh/MocA-like_OxRdtase_N"/>
</dbReference>
<dbReference type="Gene3D" id="3.30.360.10">
    <property type="entry name" value="Dihydrodipicolinate Reductase, domain 2"/>
    <property type="match status" value="1"/>
</dbReference>
<dbReference type="PANTHER" id="PTHR43818:SF11">
    <property type="entry name" value="BCDNA.GH03377"/>
    <property type="match status" value="1"/>
</dbReference>
<dbReference type="InterPro" id="IPR050463">
    <property type="entry name" value="Gfo/Idh/MocA_oxidrdct_glycsds"/>
</dbReference>
<dbReference type="InterPro" id="IPR036291">
    <property type="entry name" value="NAD(P)-bd_dom_sf"/>
</dbReference>
<dbReference type="PANTHER" id="PTHR43818">
    <property type="entry name" value="BCDNA.GH03377"/>
    <property type="match status" value="1"/>
</dbReference>
<dbReference type="Pfam" id="PF01408">
    <property type="entry name" value="GFO_IDH_MocA"/>
    <property type="match status" value="1"/>
</dbReference>
<evidence type="ECO:0008006" key="6">
    <source>
        <dbReference type="Google" id="ProtNLM"/>
    </source>
</evidence>
<reference evidence="4 5" key="1">
    <citation type="submission" date="2020-08" db="EMBL/GenBank/DDBJ databases">
        <title>Whole genome shotgun sequence of Actinocatenispora thailandica NBRC 105041.</title>
        <authorList>
            <person name="Komaki H."/>
            <person name="Tamura T."/>
        </authorList>
    </citation>
    <scope>NUCLEOTIDE SEQUENCE [LARGE SCALE GENOMIC DNA]</scope>
    <source>
        <strain evidence="4 5">NBRC 105041</strain>
    </source>
</reference>
<dbReference type="SUPFAM" id="SSF55347">
    <property type="entry name" value="Glyceraldehyde-3-phosphate dehydrogenase-like, C-terminal domain"/>
    <property type="match status" value="1"/>
</dbReference>
<organism evidence="4 5">
    <name type="scientific">Actinocatenispora thailandica</name>
    <dbReference type="NCBI Taxonomy" id="227318"/>
    <lineage>
        <taxon>Bacteria</taxon>
        <taxon>Bacillati</taxon>
        <taxon>Actinomycetota</taxon>
        <taxon>Actinomycetes</taxon>
        <taxon>Micromonosporales</taxon>
        <taxon>Micromonosporaceae</taxon>
        <taxon>Actinocatenispora</taxon>
    </lineage>
</organism>
<dbReference type="KEGG" id="atl:Athai_66930"/>
<gene>
    <name evidence="4" type="ORF">Athai_66930</name>
</gene>
<dbReference type="RefSeq" id="WP_203965103.1">
    <property type="nucleotide sequence ID" value="NZ_AP023355.1"/>
</dbReference>
<protein>
    <recommendedName>
        <fullName evidence="6">Oxidoreductase</fullName>
    </recommendedName>
</protein>
<dbReference type="GO" id="GO:0016491">
    <property type="term" value="F:oxidoreductase activity"/>
    <property type="evidence" value="ECO:0007669"/>
    <property type="project" value="UniProtKB-KW"/>
</dbReference>
<feature type="domain" description="Gfo/Idh/MocA-like oxidoreductase N-terminal" evidence="2">
    <location>
        <begin position="7"/>
        <end position="121"/>
    </location>
</feature>
<dbReference type="Proteomes" id="UP000611640">
    <property type="component" value="Chromosome"/>
</dbReference>
<dbReference type="Pfam" id="PF22725">
    <property type="entry name" value="GFO_IDH_MocA_C3"/>
    <property type="match status" value="1"/>
</dbReference>